<gene>
    <name evidence="2" type="ORF">X798_03110</name>
</gene>
<feature type="domain" description="BTB" evidence="1">
    <location>
        <begin position="155"/>
        <end position="227"/>
    </location>
</feature>
<dbReference type="CDD" id="cd18186">
    <property type="entry name" value="BTB_POZ_ZBTB_KLHL-like"/>
    <property type="match status" value="1"/>
</dbReference>
<sequence length="752" mass="86032">MARKQRVVRWSRLSLRLRMIFSLGSRKDVTGKSMGALNSNVRKGSRSDWIAPTSIRKCDSVQRDRLTSLIHSKYFSEKLANFRWRRKFRQISREDQRAFCDLISHWTNAELVALLTEMESACGVRELISRAEEARPSTSNLAADLLNAWKNEIICDCVLIHKGSRYAAHSFILQARCRYFSDFWDSLITQQLDDAKLEILFMDNSISSETFQAMLYYIYSGEYDESLRDLDRQSFSIILQRYGCGLSLSSDIMAMDSQKGECTLIFTTGNREETHSENCNYRVKCSGAVLAARSSYLRSVIEKRFLRGEKLEIVINEYLFPRTYARIILDAIYTDRLDLSKMPEGCQVSVSSLSEVQAIASGQQYLAPLRHAIDIFHIAQFLNLSYLTQACEDMIVAQISIETVGSLWNWACEPGGSTYVQRHCIAFLRSDFSRICSSHLLFELEEDLLKGCLLSDYVQCAEVKILETVIRWGEHELVRRMEEREPNLIANTTHSISRKGIRRSELNDEELKSILTNLLPLVRIDYILPPFHQSLNAAYKRGLLDRSPHMDLLGQCYPDSRSPDVNPDAHWFDHSVPRRHAAGPRLLLPYIIETRKKLKRLCKDGGNASYAQQQKSTPVDELRLFVNNLSPEIVSENLKLKIEKRVKQLAEDDLMKKISFCGCSHHLELAIEQIRLRVLRELNINDECVEVLCICSASKRDRLTDYNHSQPTAAIGCDAINTDASLSSAVVSDYDNHEKSCLPDVLRNEATL</sequence>
<dbReference type="InterPro" id="IPR011705">
    <property type="entry name" value="BACK"/>
</dbReference>
<dbReference type="SUPFAM" id="SSF54695">
    <property type="entry name" value="POZ domain"/>
    <property type="match status" value="2"/>
</dbReference>
<dbReference type="InterPro" id="IPR000210">
    <property type="entry name" value="BTB/POZ_dom"/>
</dbReference>
<dbReference type="SMART" id="SM00225">
    <property type="entry name" value="BTB"/>
    <property type="match status" value="2"/>
</dbReference>
<accession>A0A238BYC6</accession>
<dbReference type="InterPro" id="IPR011333">
    <property type="entry name" value="SKP1/BTB/POZ_sf"/>
</dbReference>
<organism evidence="2 3">
    <name type="scientific">Onchocerca flexuosa</name>
    <dbReference type="NCBI Taxonomy" id="387005"/>
    <lineage>
        <taxon>Eukaryota</taxon>
        <taxon>Metazoa</taxon>
        <taxon>Ecdysozoa</taxon>
        <taxon>Nematoda</taxon>
        <taxon>Chromadorea</taxon>
        <taxon>Rhabditida</taxon>
        <taxon>Spirurina</taxon>
        <taxon>Spiruromorpha</taxon>
        <taxon>Filarioidea</taxon>
        <taxon>Onchocercidae</taxon>
        <taxon>Onchocerca</taxon>
    </lineage>
</organism>
<evidence type="ECO:0000313" key="2">
    <source>
        <dbReference type="EMBL" id="OZC09708.1"/>
    </source>
</evidence>
<dbReference type="PANTHER" id="PTHR16064">
    <property type="entry name" value="BTB POZ DOMAIN CONTAINING 7"/>
    <property type="match status" value="1"/>
</dbReference>
<keyword evidence="3" id="KW-1185">Reference proteome</keyword>
<dbReference type="InterPro" id="IPR042345">
    <property type="entry name" value="Btbd7"/>
</dbReference>
<dbReference type="Proteomes" id="UP000242913">
    <property type="component" value="Unassembled WGS sequence"/>
</dbReference>
<reference evidence="2 3" key="1">
    <citation type="submission" date="2015-12" db="EMBL/GenBank/DDBJ databases">
        <title>Draft genome of the nematode, Onchocerca flexuosa.</title>
        <authorList>
            <person name="Mitreva M."/>
        </authorList>
    </citation>
    <scope>NUCLEOTIDE SEQUENCE [LARGE SCALE GENOMIC DNA]</scope>
    <source>
        <strain evidence="2">Red Deer</strain>
    </source>
</reference>
<dbReference type="AlphaFoldDB" id="A0A238BYC6"/>
<dbReference type="PROSITE" id="PS50097">
    <property type="entry name" value="BTB"/>
    <property type="match status" value="2"/>
</dbReference>
<evidence type="ECO:0000259" key="1">
    <source>
        <dbReference type="PROSITE" id="PS50097"/>
    </source>
</evidence>
<dbReference type="EMBL" id="KZ269991">
    <property type="protein sequence ID" value="OZC09708.1"/>
    <property type="molecule type" value="Genomic_DNA"/>
</dbReference>
<protein>
    <recommendedName>
        <fullName evidence="1">BTB domain-containing protein</fullName>
    </recommendedName>
</protein>
<dbReference type="OrthoDB" id="2347980at2759"/>
<dbReference type="Gene3D" id="3.30.710.10">
    <property type="entry name" value="Potassium Channel Kv1.1, Chain A"/>
    <property type="match status" value="2"/>
</dbReference>
<name>A0A238BYC6_9BILA</name>
<dbReference type="Pfam" id="PF00651">
    <property type="entry name" value="BTB"/>
    <property type="match status" value="1"/>
</dbReference>
<dbReference type="GO" id="GO:0061138">
    <property type="term" value="P:morphogenesis of a branching epithelium"/>
    <property type="evidence" value="ECO:0007669"/>
    <property type="project" value="InterPro"/>
</dbReference>
<feature type="domain" description="BTB" evidence="1">
    <location>
        <begin position="262"/>
        <end position="341"/>
    </location>
</feature>
<dbReference type="Pfam" id="PF07707">
    <property type="entry name" value="BACK"/>
    <property type="match status" value="1"/>
</dbReference>
<proteinExistence type="predicted"/>
<dbReference type="PANTHER" id="PTHR16064:SF3">
    <property type="entry name" value="BTB_POZ DOMAIN-CONTAINING PROTEIN 7"/>
    <property type="match status" value="1"/>
</dbReference>
<evidence type="ECO:0000313" key="3">
    <source>
        <dbReference type="Proteomes" id="UP000242913"/>
    </source>
</evidence>